<dbReference type="AlphaFoldDB" id="A0A1V4T162"/>
<reference evidence="1 2" key="1">
    <citation type="submission" date="2017-01" db="EMBL/GenBank/DDBJ databases">
        <title>Genome Sequencing of a Marine Spirillum, Oceanospirillum multiglobuliferum ATCC 33336, from Japan.</title>
        <authorList>
            <person name="Carney J.G."/>
            <person name="Trachtenberg A.M."/>
            <person name="Rheaume B.A."/>
            <person name="Linnane J.D."/>
            <person name="Pitts N.L."/>
            <person name="Mykles D.L."/>
            <person name="Maclea K.S."/>
        </authorList>
    </citation>
    <scope>NUCLEOTIDE SEQUENCE [LARGE SCALE GENOMIC DNA]</scope>
    <source>
        <strain evidence="1 2">ATCC 33336</strain>
    </source>
</reference>
<organism evidence="1 2">
    <name type="scientific">Oceanospirillum multiglobuliferum</name>
    <dbReference type="NCBI Taxonomy" id="64969"/>
    <lineage>
        <taxon>Bacteria</taxon>
        <taxon>Pseudomonadati</taxon>
        <taxon>Pseudomonadota</taxon>
        <taxon>Gammaproteobacteria</taxon>
        <taxon>Oceanospirillales</taxon>
        <taxon>Oceanospirillaceae</taxon>
        <taxon>Oceanospirillum</taxon>
    </lineage>
</organism>
<gene>
    <name evidence="1" type="ORF">BTE48_15060</name>
</gene>
<protein>
    <submittedName>
        <fullName evidence="1">Uncharacterized protein</fullName>
    </submittedName>
</protein>
<proteinExistence type="predicted"/>
<dbReference type="Proteomes" id="UP000191418">
    <property type="component" value="Unassembled WGS sequence"/>
</dbReference>
<comment type="caution">
    <text evidence="1">The sequence shown here is derived from an EMBL/GenBank/DDBJ whole genome shotgun (WGS) entry which is preliminary data.</text>
</comment>
<evidence type="ECO:0000313" key="2">
    <source>
        <dbReference type="Proteomes" id="UP000191418"/>
    </source>
</evidence>
<name>A0A1V4T162_9GAMM</name>
<keyword evidence="2" id="KW-1185">Reference proteome</keyword>
<dbReference type="EMBL" id="MTSM01000030">
    <property type="protein sequence ID" value="OPX54256.1"/>
    <property type="molecule type" value="Genomic_DNA"/>
</dbReference>
<sequence>MLVLCIGAELLFKVKISASKTYYKNWFISILLVDKSRVICFFRIINLTNAMGIALALKVVITITSTRGVLWMQQPFKVT</sequence>
<evidence type="ECO:0000313" key="1">
    <source>
        <dbReference type="EMBL" id="OPX54256.1"/>
    </source>
</evidence>
<accession>A0A1V4T162</accession>